<keyword evidence="2" id="KW-0012">Acyltransferase</keyword>
<evidence type="ECO:0000313" key="4">
    <source>
        <dbReference type="EMBL" id="RAP78357.1"/>
    </source>
</evidence>
<dbReference type="CDD" id="cd04301">
    <property type="entry name" value="NAT_SF"/>
    <property type="match status" value="1"/>
</dbReference>
<sequence>MTHAIRTYLATIQDLEELSVLFDQYRQFYDQPSDLDGAKRFLKERFIHRQSVIFAAVTCDEDKRMIGFTQLYPTFSSISMQRSWILNDLYVAEAYRSAGAGQLLLDAAKQYGELTESKGIELSTAQDNRVAQRLYERNGYEKDETYLHYFRKL</sequence>
<evidence type="ECO:0000259" key="3">
    <source>
        <dbReference type="PROSITE" id="PS51186"/>
    </source>
</evidence>
<evidence type="ECO:0000313" key="5">
    <source>
        <dbReference type="Proteomes" id="UP000249260"/>
    </source>
</evidence>
<gene>
    <name evidence="4" type="ORF">DL346_08010</name>
</gene>
<feature type="domain" description="N-acetyltransferase" evidence="3">
    <location>
        <begin position="5"/>
        <end position="153"/>
    </location>
</feature>
<dbReference type="PROSITE" id="PS51186">
    <property type="entry name" value="GNAT"/>
    <property type="match status" value="1"/>
</dbReference>
<name>A0A328U6L6_9BACL</name>
<dbReference type="OrthoDB" id="9792929at2"/>
<dbReference type="AlphaFoldDB" id="A0A328U6L6"/>
<organism evidence="4 5">
    <name type="scientific">Paenibacillus montanisoli</name>
    <dbReference type="NCBI Taxonomy" id="2081970"/>
    <lineage>
        <taxon>Bacteria</taxon>
        <taxon>Bacillati</taxon>
        <taxon>Bacillota</taxon>
        <taxon>Bacilli</taxon>
        <taxon>Bacillales</taxon>
        <taxon>Paenibacillaceae</taxon>
        <taxon>Paenibacillus</taxon>
    </lineage>
</organism>
<protein>
    <submittedName>
        <fullName evidence="4">GNAT family N-acetyltransferase</fullName>
    </submittedName>
</protein>
<dbReference type="InterPro" id="IPR051016">
    <property type="entry name" value="Diverse_Substrate_AcTransf"/>
</dbReference>
<dbReference type="PANTHER" id="PTHR10545:SF29">
    <property type="entry name" value="GH14572P-RELATED"/>
    <property type="match status" value="1"/>
</dbReference>
<dbReference type="InterPro" id="IPR000182">
    <property type="entry name" value="GNAT_dom"/>
</dbReference>
<keyword evidence="1 4" id="KW-0808">Transferase</keyword>
<dbReference type="Proteomes" id="UP000249260">
    <property type="component" value="Unassembled WGS sequence"/>
</dbReference>
<dbReference type="SUPFAM" id="SSF55729">
    <property type="entry name" value="Acyl-CoA N-acyltransferases (Nat)"/>
    <property type="match status" value="1"/>
</dbReference>
<dbReference type="GO" id="GO:0008080">
    <property type="term" value="F:N-acetyltransferase activity"/>
    <property type="evidence" value="ECO:0007669"/>
    <property type="project" value="TreeGrafter"/>
</dbReference>
<comment type="caution">
    <text evidence="4">The sequence shown here is derived from an EMBL/GenBank/DDBJ whole genome shotgun (WGS) entry which is preliminary data.</text>
</comment>
<accession>A0A328U6L6</accession>
<proteinExistence type="predicted"/>
<dbReference type="Gene3D" id="3.40.630.30">
    <property type="match status" value="1"/>
</dbReference>
<keyword evidence="5" id="KW-1185">Reference proteome</keyword>
<dbReference type="PANTHER" id="PTHR10545">
    <property type="entry name" value="DIAMINE N-ACETYLTRANSFERASE"/>
    <property type="match status" value="1"/>
</dbReference>
<dbReference type="Pfam" id="PF00583">
    <property type="entry name" value="Acetyltransf_1"/>
    <property type="match status" value="1"/>
</dbReference>
<dbReference type="InterPro" id="IPR016181">
    <property type="entry name" value="Acyl_CoA_acyltransferase"/>
</dbReference>
<dbReference type="EMBL" id="QLUW01000001">
    <property type="protein sequence ID" value="RAP78357.1"/>
    <property type="molecule type" value="Genomic_DNA"/>
</dbReference>
<reference evidence="4 5" key="1">
    <citation type="submission" date="2018-06" db="EMBL/GenBank/DDBJ databases">
        <title>Paenibacillus montanisoli sp. nov., isolated from mountain area soil.</title>
        <authorList>
            <person name="Wu M."/>
        </authorList>
    </citation>
    <scope>NUCLEOTIDE SEQUENCE [LARGE SCALE GENOMIC DNA]</scope>
    <source>
        <strain evidence="4 5">RA17</strain>
    </source>
</reference>
<evidence type="ECO:0000256" key="2">
    <source>
        <dbReference type="ARBA" id="ARBA00023315"/>
    </source>
</evidence>
<evidence type="ECO:0000256" key="1">
    <source>
        <dbReference type="ARBA" id="ARBA00022679"/>
    </source>
</evidence>